<organism evidence="5 6">
    <name type="scientific">Paraburkholderia susongensis</name>
    <dbReference type="NCBI Taxonomy" id="1515439"/>
    <lineage>
        <taxon>Bacteria</taxon>
        <taxon>Pseudomonadati</taxon>
        <taxon>Pseudomonadota</taxon>
        <taxon>Betaproteobacteria</taxon>
        <taxon>Burkholderiales</taxon>
        <taxon>Burkholderiaceae</taxon>
        <taxon>Paraburkholderia</taxon>
    </lineage>
</organism>
<dbReference type="InterPro" id="IPR016032">
    <property type="entry name" value="Sig_transdc_resp-reg_C-effctor"/>
</dbReference>
<dbReference type="STRING" id="1515439.SAMN06265784_11678"/>
<dbReference type="SUPFAM" id="SSF46894">
    <property type="entry name" value="C-terminal effector domain of the bipartite response regulators"/>
    <property type="match status" value="1"/>
</dbReference>
<keyword evidence="6" id="KW-1185">Reference proteome</keyword>
<dbReference type="GO" id="GO:0000160">
    <property type="term" value="P:phosphorelay signal transduction system"/>
    <property type="evidence" value="ECO:0007669"/>
    <property type="project" value="InterPro"/>
</dbReference>
<evidence type="ECO:0000259" key="4">
    <source>
        <dbReference type="PROSITE" id="PS51755"/>
    </source>
</evidence>
<keyword evidence="1 2" id="KW-0238">DNA-binding</keyword>
<dbReference type="GO" id="GO:0003677">
    <property type="term" value="F:DNA binding"/>
    <property type="evidence" value="ECO:0007669"/>
    <property type="project" value="UniProtKB-UniRule"/>
</dbReference>
<feature type="region of interest" description="Disordered" evidence="3">
    <location>
        <begin position="1"/>
        <end position="26"/>
    </location>
</feature>
<dbReference type="Pfam" id="PF13401">
    <property type="entry name" value="AAA_22"/>
    <property type="match status" value="1"/>
</dbReference>
<evidence type="ECO:0000313" key="6">
    <source>
        <dbReference type="Proteomes" id="UP000193228"/>
    </source>
</evidence>
<dbReference type="EMBL" id="FXAT01000016">
    <property type="protein sequence ID" value="SMG60427.1"/>
    <property type="molecule type" value="Genomic_DNA"/>
</dbReference>
<dbReference type="InterPro" id="IPR058852">
    <property type="entry name" value="HTH_77"/>
</dbReference>
<evidence type="ECO:0000256" key="1">
    <source>
        <dbReference type="ARBA" id="ARBA00023125"/>
    </source>
</evidence>
<evidence type="ECO:0000256" key="2">
    <source>
        <dbReference type="PROSITE-ProRule" id="PRU01091"/>
    </source>
</evidence>
<dbReference type="Gene3D" id="3.40.50.300">
    <property type="entry name" value="P-loop containing nucleotide triphosphate hydrolases"/>
    <property type="match status" value="1"/>
</dbReference>
<dbReference type="PROSITE" id="PS51755">
    <property type="entry name" value="OMPR_PHOB"/>
    <property type="match status" value="1"/>
</dbReference>
<evidence type="ECO:0000256" key="3">
    <source>
        <dbReference type="SAM" id="MobiDB-lite"/>
    </source>
</evidence>
<dbReference type="Pfam" id="PF25872">
    <property type="entry name" value="HTH_77"/>
    <property type="match status" value="1"/>
</dbReference>
<dbReference type="PANTHER" id="PTHR47691">
    <property type="entry name" value="REGULATOR-RELATED"/>
    <property type="match status" value="1"/>
</dbReference>
<dbReference type="Pfam" id="PF00486">
    <property type="entry name" value="Trans_reg_C"/>
    <property type="match status" value="1"/>
</dbReference>
<dbReference type="InterPro" id="IPR036388">
    <property type="entry name" value="WH-like_DNA-bd_sf"/>
</dbReference>
<dbReference type="Gene3D" id="1.10.10.10">
    <property type="entry name" value="Winged helix-like DNA-binding domain superfamily/Winged helix DNA-binding domain"/>
    <property type="match status" value="1"/>
</dbReference>
<gene>
    <name evidence="5" type="ORF">SAMN06265784_11678</name>
</gene>
<feature type="domain" description="OmpR/PhoB-type" evidence="4">
    <location>
        <begin position="36"/>
        <end position="131"/>
    </location>
</feature>
<evidence type="ECO:0000313" key="5">
    <source>
        <dbReference type="EMBL" id="SMG60427.1"/>
    </source>
</evidence>
<dbReference type="GO" id="GO:0016887">
    <property type="term" value="F:ATP hydrolysis activity"/>
    <property type="evidence" value="ECO:0007669"/>
    <property type="project" value="InterPro"/>
</dbReference>
<protein>
    <submittedName>
        <fullName evidence="5">Predicted ATPase</fullName>
    </submittedName>
</protein>
<dbReference type="PANTHER" id="PTHR47691:SF3">
    <property type="entry name" value="HTH-TYPE TRANSCRIPTIONAL REGULATOR RV0890C-RELATED"/>
    <property type="match status" value="1"/>
</dbReference>
<feature type="DNA-binding region" description="OmpR/PhoB-type" evidence="2">
    <location>
        <begin position="36"/>
        <end position="131"/>
    </location>
</feature>
<dbReference type="InterPro" id="IPR049945">
    <property type="entry name" value="AAA_22"/>
</dbReference>
<sequence length="536" mass="57776">MTGQVAAPPSPLPSKSDGTADMNHAITDSRSFDPRAQIIQVGECEVDLGVRALRRGGKVADLGSRAFDVLATIALAGGRIVSKDELMETVWPDTIVEENNIHVQLSAIRKALGTDRKLILTVPGRGYQLVAPGPDARIIPLPRPEPGPTARSSQMPAGEALLGREAAIAEIRSLMASARILTLVGAGGIGKTRIAREVARLLAAEQAVEVFLVELATHRTRGAVMRAFADVCGHPLDEDEPDLQLMASVLAGMRGLLVIDNAEHVVEHVAEIVGLISRANPQVRILCTSRFRLRVSLEVVYRVGPLALPEAGDSPDATFRSPAVSLFLRRLFSNGVNVDMSHDRLSVVEKICRCLEGIPLALELAAGRASVLGLEGICEGLDEPLLYLAGGYRTAQPRHRTLRASFDWSFEMLNAIEQIVFRRLSVFNGTFAAEAACLIACDAMLSNEAVMDCVGELVDKSLIEIQFEGAEAKYHLLAPARSYGREKLLSAGEIYTIFERRTLYFGEHRPAPSIDAATSHALSSECAVQTPPFMGA</sequence>
<dbReference type="Proteomes" id="UP000193228">
    <property type="component" value="Unassembled WGS sequence"/>
</dbReference>
<dbReference type="CDD" id="cd00383">
    <property type="entry name" value="trans_reg_C"/>
    <property type="match status" value="1"/>
</dbReference>
<dbReference type="AlphaFoldDB" id="A0A1X7M400"/>
<accession>A0A1X7M400</accession>
<dbReference type="GO" id="GO:0006355">
    <property type="term" value="P:regulation of DNA-templated transcription"/>
    <property type="evidence" value="ECO:0007669"/>
    <property type="project" value="InterPro"/>
</dbReference>
<dbReference type="OrthoDB" id="9811542at2"/>
<dbReference type="PRINTS" id="PR00364">
    <property type="entry name" value="DISEASERSIST"/>
</dbReference>
<proteinExistence type="predicted"/>
<name>A0A1X7M400_9BURK</name>
<dbReference type="InterPro" id="IPR001867">
    <property type="entry name" value="OmpR/PhoB-type_DNA-bd"/>
</dbReference>
<dbReference type="SUPFAM" id="SSF52540">
    <property type="entry name" value="P-loop containing nucleoside triphosphate hydrolases"/>
    <property type="match status" value="1"/>
</dbReference>
<dbReference type="InterPro" id="IPR027417">
    <property type="entry name" value="P-loop_NTPase"/>
</dbReference>
<dbReference type="SMART" id="SM00862">
    <property type="entry name" value="Trans_reg_C"/>
    <property type="match status" value="1"/>
</dbReference>
<reference evidence="6" key="1">
    <citation type="submission" date="2017-04" db="EMBL/GenBank/DDBJ databases">
        <authorList>
            <person name="Varghese N."/>
            <person name="Submissions S."/>
        </authorList>
    </citation>
    <scope>NUCLEOTIDE SEQUENCE [LARGE SCALE GENOMIC DNA]</scope>
    <source>
        <strain evidence="6">LMG 29540</strain>
    </source>
</reference>